<dbReference type="Proteomes" id="UP001140206">
    <property type="component" value="Chromosome 3"/>
</dbReference>
<keyword evidence="5" id="KW-1185">Reference proteome</keyword>
<dbReference type="GO" id="GO:0003735">
    <property type="term" value="F:structural constituent of ribosome"/>
    <property type="evidence" value="ECO:0007669"/>
    <property type="project" value="InterPro"/>
</dbReference>
<dbReference type="Gene3D" id="2.30.170.40">
    <property type="entry name" value="Ribosomal protein L28/L24"/>
    <property type="match status" value="1"/>
</dbReference>
<organism evidence="4 5">
    <name type="scientific">Rhynchospora pubera</name>
    <dbReference type="NCBI Taxonomy" id="906938"/>
    <lineage>
        <taxon>Eukaryota</taxon>
        <taxon>Viridiplantae</taxon>
        <taxon>Streptophyta</taxon>
        <taxon>Embryophyta</taxon>
        <taxon>Tracheophyta</taxon>
        <taxon>Spermatophyta</taxon>
        <taxon>Magnoliopsida</taxon>
        <taxon>Liliopsida</taxon>
        <taxon>Poales</taxon>
        <taxon>Cyperaceae</taxon>
        <taxon>Cyperoideae</taxon>
        <taxon>Rhynchosporeae</taxon>
        <taxon>Rhynchospora</taxon>
    </lineage>
</organism>
<dbReference type="GO" id="GO:1990904">
    <property type="term" value="C:ribonucleoprotein complex"/>
    <property type="evidence" value="ECO:0007669"/>
    <property type="project" value="UniProtKB-KW"/>
</dbReference>
<dbReference type="InterPro" id="IPR037147">
    <property type="entry name" value="Ribosomal_bL28_sf"/>
</dbReference>
<reference evidence="4" key="1">
    <citation type="submission" date="2022-08" db="EMBL/GenBank/DDBJ databases">
        <authorList>
            <person name="Marques A."/>
        </authorList>
    </citation>
    <scope>NUCLEOTIDE SEQUENCE</scope>
    <source>
        <strain evidence="4">RhyPub2mFocal</strain>
        <tissue evidence="4">Leaves</tissue>
    </source>
</reference>
<keyword evidence="3" id="KW-0687">Ribonucleoprotein</keyword>
<dbReference type="GO" id="GO:0005840">
    <property type="term" value="C:ribosome"/>
    <property type="evidence" value="ECO:0007669"/>
    <property type="project" value="UniProtKB-KW"/>
</dbReference>
<sequence>MASLLATCQPICIPASSSRVKLRVSTPSTQLSSRMLGTGLSVTQSVPLLPKLKLEPIVASRVCKFTGKRSNTKNLVTFSKHRTKKLQMVNLQCKKFWWEAGNCYLKLRLSTAAIRTIEKNGLDAVAKKAGIDLKQLRKHT</sequence>
<evidence type="ECO:0000256" key="3">
    <source>
        <dbReference type="ARBA" id="ARBA00023274"/>
    </source>
</evidence>
<evidence type="ECO:0000313" key="5">
    <source>
        <dbReference type="Proteomes" id="UP001140206"/>
    </source>
</evidence>
<comment type="caution">
    <text evidence="4">The sequence shown here is derived from an EMBL/GenBank/DDBJ whole genome shotgun (WGS) entry which is preliminary data.</text>
</comment>
<dbReference type="Pfam" id="PF00830">
    <property type="entry name" value="Ribosomal_L28"/>
    <property type="match status" value="1"/>
</dbReference>
<protein>
    <submittedName>
        <fullName evidence="4">50S ribosomal protein L28</fullName>
    </submittedName>
</protein>
<evidence type="ECO:0000313" key="4">
    <source>
        <dbReference type="EMBL" id="KAJ4776265.1"/>
    </source>
</evidence>
<gene>
    <name evidence="4" type="ORF">LUZ62_060522</name>
</gene>
<dbReference type="AlphaFoldDB" id="A0AAV8E9L7"/>
<accession>A0AAV8E9L7</accession>
<proteinExistence type="inferred from homology"/>
<evidence type="ECO:0000256" key="1">
    <source>
        <dbReference type="ARBA" id="ARBA00008760"/>
    </source>
</evidence>
<evidence type="ECO:0000256" key="2">
    <source>
        <dbReference type="ARBA" id="ARBA00022980"/>
    </source>
</evidence>
<dbReference type="InterPro" id="IPR034704">
    <property type="entry name" value="Ribosomal_bL28/bL31-like_sf"/>
</dbReference>
<dbReference type="PANTHER" id="PTHR13528">
    <property type="entry name" value="39S RIBOSOMAL PROTEIN L28, MITOCHONDRIAL"/>
    <property type="match status" value="1"/>
</dbReference>
<dbReference type="EMBL" id="JAMFTS010000003">
    <property type="protein sequence ID" value="KAJ4776265.1"/>
    <property type="molecule type" value="Genomic_DNA"/>
</dbReference>
<dbReference type="InterPro" id="IPR026569">
    <property type="entry name" value="Ribosomal_bL28"/>
</dbReference>
<dbReference type="PANTHER" id="PTHR13528:SF2">
    <property type="entry name" value="LARGE RIBOSOMAL SUBUNIT PROTEIN BL28M"/>
    <property type="match status" value="1"/>
</dbReference>
<dbReference type="SUPFAM" id="SSF143800">
    <property type="entry name" value="L28p-like"/>
    <property type="match status" value="1"/>
</dbReference>
<comment type="similarity">
    <text evidence="1">Belongs to the bacterial ribosomal protein bL28 family.</text>
</comment>
<dbReference type="HAMAP" id="MF_00373">
    <property type="entry name" value="Ribosomal_bL28"/>
    <property type="match status" value="1"/>
</dbReference>
<keyword evidence="2 4" id="KW-0689">Ribosomal protein</keyword>
<name>A0AAV8E9L7_9POAL</name>